<dbReference type="PIRSF" id="PIRSF017082">
    <property type="entry name" value="YflP"/>
    <property type="match status" value="1"/>
</dbReference>
<dbReference type="Gene3D" id="3.40.190.150">
    <property type="entry name" value="Bordetella uptake gene, domain 1"/>
    <property type="match status" value="1"/>
</dbReference>
<evidence type="ECO:0000256" key="1">
    <source>
        <dbReference type="ARBA" id="ARBA00006987"/>
    </source>
</evidence>
<evidence type="ECO:0000313" key="3">
    <source>
        <dbReference type="Proteomes" id="UP001168613"/>
    </source>
</evidence>
<dbReference type="InterPro" id="IPR005064">
    <property type="entry name" value="BUG"/>
</dbReference>
<proteinExistence type="inferred from homology"/>
<dbReference type="CDD" id="cd07012">
    <property type="entry name" value="PBP2_Bug_TTT"/>
    <property type="match status" value="1"/>
</dbReference>
<protein>
    <submittedName>
        <fullName evidence="2">Tripartite tricarboxylate transporter substrate binding protein</fullName>
    </submittedName>
</protein>
<reference evidence="2" key="1">
    <citation type="submission" date="2021-11" db="EMBL/GenBank/DDBJ databases">
        <title>Draft genome sequence of Alcaligenes endophyticus type strain CCUG 75668T.</title>
        <authorList>
            <person name="Salva-Serra F."/>
            <person name="Duran R.E."/>
            <person name="Seeger M."/>
            <person name="Moore E.R.B."/>
            <person name="Jaen-Luchoro D."/>
        </authorList>
    </citation>
    <scope>NUCLEOTIDE SEQUENCE</scope>
    <source>
        <strain evidence="2">CCUG 75668</strain>
    </source>
</reference>
<name>A0ABT8EMI5_9BURK</name>
<comment type="similarity">
    <text evidence="1">Belongs to the UPF0065 (bug) family.</text>
</comment>
<accession>A0ABT8EMI5</accession>
<dbReference type="Proteomes" id="UP001168613">
    <property type="component" value="Unassembled WGS sequence"/>
</dbReference>
<dbReference type="SUPFAM" id="SSF53850">
    <property type="entry name" value="Periplasmic binding protein-like II"/>
    <property type="match status" value="1"/>
</dbReference>
<gene>
    <name evidence="2" type="ORF">LMS43_13960</name>
</gene>
<dbReference type="RefSeq" id="WP_266123385.1">
    <property type="nucleotide sequence ID" value="NZ_JAJHNU010000004.1"/>
</dbReference>
<dbReference type="Pfam" id="PF03401">
    <property type="entry name" value="TctC"/>
    <property type="match status" value="1"/>
</dbReference>
<dbReference type="PANTHER" id="PTHR42928:SF5">
    <property type="entry name" value="BLR1237 PROTEIN"/>
    <property type="match status" value="1"/>
</dbReference>
<dbReference type="InterPro" id="IPR042100">
    <property type="entry name" value="Bug_dom1"/>
</dbReference>
<keyword evidence="3" id="KW-1185">Reference proteome</keyword>
<organism evidence="2 3">
    <name type="scientific">Alcaligenes endophyticus</name>
    <dbReference type="NCBI Taxonomy" id="1929088"/>
    <lineage>
        <taxon>Bacteria</taxon>
        <taxon>Pseudomonadati</taxon>
        <taxon>Pseudomonadota</taxon>
        <taxon>Betaproteobacteria</taxon>
        <taxon>Burkholderiales</taxon>
        <taxon>Alcaligenaceae</taxon>
        <taxon>Alcaligenes</taxon>
    </lineage>
</organism>
<dbReference type="Gene3D" id="3.40.190.10">
    <property type="entry name" value="Periplasmic binding protein-like II"/>
    <property type="match status" value="1"/>
</dbReference>
<evidence type="ECO:0000313" key="2">
    <source>
        <dbReference type="EMBL" id="MDN4122395.1"/>
    </source>
</evidence>
<sequence length="326" mass="33349">MNTWTKLLAVSTIFIAGTGTGLTKSYPSGPITLIVPFAPGASADGIARLIAKDLSTSTGQTVIVENKPGGGGVNGLLLLANAKADGYTIAIGATGAIVVNPHLPDGGKLDPQQHLTPLAKLVDIPLVMIAGKDSGFTSIADLLAKTKKGTGDTTYGTPGQYTAQHLAGELLASMTETDLIAVPYRGSAPAVADILGGQLPTAIVDLTSAAPLIQANKVLALGVTSPERSRIAPTIPTIAESGVPNYSATAWLGMFAPANTPTPVVEKLSASLEAALTNKEVQERIMSLSAEPAYLSAQKFAPFIVNELNKWGSIISASTATAQQAN</sequence>
<dbReference type="EMBL" id="JAJHNU010000004">
    <property type="protein sequence ID" value="MDN4122395.1"/>
    <property type="molecule type" value="Genomic_DNA"/>
</dbReference>
<dbReference type="PANTHER" id="PTHR42928">
    <property type="entry name" value="TRICARBOXYLATE-BINDING PROTEIN"/>
    <property type="match status" value="1"/>
</dbReference>
<comment type="caution">
    <text evidence="2">The sequence shown here is derived from an EMBL/GenBank/DDBJ whole genome shotgun (WGS) entry which is preliminary data.</text>
</comment>